<evidence type="ECO:0000313" key="3">
    <source>
        <dbReference type="Proteomes" id="UP000054549"/>
    </source>
</evidence>
<name>A0A0C2T2Y0_AMAMK</name>
<evidence type="ECO:0000256" key="1">
    <source>
        <dbReference type="SAM" id="Phobius"/>
    </source>
</evidence>
<dbReference type="AlphaFoldDB" id="A0A0C2T2Y0"/>
<feature type="transmembrane region" description="Helical" evidence="1">
    <location>
        <begin position="6"/>
        <end position="24"/>
    </location>
</feature>
<organism evidence="2 3">
    <name type="scientific">Amanita muscaria (strain Koide BX008)</name>
    <dbReference type="NCBI Taxonomy" id="946122"/>
    <lineage>
        <taxon>Eukaryota</taxon>
        <taxon>Fungi</taxon>
        <taxon>Dikarya</taxon>
        <taxon>Basidiomycota</taxon>
        <taxon>Agaricomycotina</taxon>
        <taxon>Agaricomycetes</taxon>
        <taxon>Agaricomycetidae</taxon>
        <taxon>Agaricales</taxon>
        <taxon>Pluteineae</taxon>
        <taxon>Amanitaceae</taxon>
        <taxon>Amanita</taxon>
    </lineage>
</organism>
<proteinExistence type="predicted"/>
<keyword evidence="1" id="KW-1133">Transmembrane helix</keyword>
<keyword evidence="3" id="KW-1185">Reference proteome</keyword>
<keyword evidence="1" id="KW-0472">Membrane</keyword>
<dbReference type="HOGENOM" id="CLU_3013705_0_0_1"/>
<protein>
    <submittedName>
        <fullName evidence="2">Uncharacterized protein</fullName>
    </submittedName>
</protein>
<dbReference type="InParanoid" id="A0A0C2T2Y0"/>
<keyword evidence="1" id="KW-0812">Transmembrane</keyword>
<gene>
    <name evidence="2" type="ORF">M378DRAFT_156306</name>
</gene>
<reference evidence="2 3" key="1">
    <citation type="submission" date="2014-04" db="EMBL/GenBank/DDBJ databases">
        <title>Evolutionary Origins and Diversification of the Mycorrhizal Mutualists.</title>
        <authorList>
            <consortium name="DOE Joint Genome Institute"/>
            <consortium name="Mycorrhizal Genomics Consortium"/>
            <person name="Kohler A."/>
            <person name="Kuo A."/>
            <person name="Nagy L.G."/>
            <person name="Floudas D."/>
            <person name="Copeland A."/>
            <person name="Barry K.W."/>
            <person name="Cichocki N."/>
            <person name="Veneault-Fourrey C."/>
            <person name="LaButti K."/>
            <person name="Lindquist E.A."/>
            <person name="Lipzen A."/>
            <person name="Lundell T."/>
            <person name="Morin E."/>
            <person name="Murat C."/>
            <person name="Riley R."/>
            <person name="Ohm R."/>
            <person name="Sun H."/>
            <person name="Tunlid A."/>
            <person name="Henrissat B."/>
            <person name="Grigoriev I.V."/>
            <person name="Hibbett D.S."/>
            <person name="Martin F."/>
        </authorList>
    </citation>
    <scope>NUCLEOTIDE SEQUENCE [LARGE SCALE GENOMIC DNA]</scope>
    <source>
        <strain evidence="2 3">Koide BX008</strain>
    </source>
</reference>
<dbReference type="Proteomes" id="UP000054549">
    <property type="component" value="Unassembled WGS sequence"/>
</dbReference>
<sequence>MWDTGILVRVLILSIVSYILIHILPEDECRTDIYIGHFTVVESRPIPDQPALYTQS</sequence>
<accession>A0A0C2T2Y0</accession>
<dbReference type="EMBL" id="KN818224">
    <property type="protein sequence ID" value="KIL70225.1"/>
    <property type="molecule type" value="Genomic_DNA"/>
</dbReference>
<evidence type="ECO:0000313" key="2">
    <source>
        <dbReference type="EMBL" id="KIL70225.1"/>
    </source>
</evidence>